<dbReference type="Proteomes" id="UP001597010">
    <property type="component" value="Unassembled WGS sequence"/>
</dbReference>
<dbReference type="InterPro" id="IPR036286">
    <property type="entry name" value="LexA/Signal_pep-like_sf"/>
</dbReference>
<name>A0ABW3AVA4_9SPHI</name>
<evidence type="ECO:0000256" key="4">
    <source>
        <dbReference type="ARBA" id="ARBA00019232"/>
    </source>
</evidence>
<dbReference type="PROSITE" id="PS00761">
    <property type="entry name" value="SPASE_I_3"/>
    <property type="match status" value="1"/>
</dbReference>
<protein>
    <recommendedName>
        <fullName evidence="4 6">Signal peptidase I</fullName>
        <ecNumber evidence="3 6">3.4.21.89</ecNumber>
    </recommendedName>
</protein>
<evidence type="ECO:0000256" key="2">
    <source>
        <dbReference type="ARBA" id="ARBA00009370"/>
    </source>
</evidence>
<keyword evidence="9" id="KW-1185">Reference proteome</keyword>
<accession>A0ABW3AVA4</accession>
<dbReference type="EMBL" id="JBHTHZ010000013">
    <property type="protein sequence ID" value="MFD0794785.1"/>
    <property type="molecule type" value="Genomic_DNA"/>
</dbReference>
<dbReference type="RefSeq" id="WP_377116515.1">
    <property type="nucleotide sequence ID" value="NZ_JBHTHZ010000013.1"/>
</dbReference>
<comment type="catalytic activity">
    <reaction evidence="1 6">
        <text>Cleavage of hydrophobic, N-terminal signal or leader sequences from secreted and periplasmic proteins.</text>
        <dbReference type="EC" id="3.4.21.89"/>
    </reaction>
</comment>
<dbReference type="PANTHER" id="PTHR43390:SF1">
    <property type="entry name" value="CHLOROPLAST PROCESSING PEPTIDASE"/>
    <property type="match status" value="1"/>
</dbReference>
<dbReference type="EC" id="3.4.21.89" evidence="3 6"/>
<feature type="domain" description="Peptidase S26" evidence="7">
    <location>
        <begin position="317"/>
        <end position="353"/>
    </location>
</feature>
<keyword evidence="6" id="KW-1133">Transmembrane helix</keyword>
<gene>
    <name evidence="8" type="primary">lepB</name>
    <name evidence="8" type="ORF">ACFQZX_14255</name>
</gene>
<proteinExistence type="inferred from homology"/>
<feature type="transmembrane region" description="Helical" evidence="6">
    <location>
        <begin position="21"/>
        <end position="40"/>
    </location>
</feature>
<dbReference type="InterPro" id="IPR019758">
    <property type="entry name" value="Pept_S26A_signal_pept_1_CS"/>
</dbReference>
<evidence type="ECO:0000313" key="9">
    <source>
        <dbReference type="Proteomes" id="UP001597010"/>
    </source>
</evidence>
<sequence length="375" mass="42839">MNWKFWKKDKDKTKKKSTTREWTEAIIFAVVAATLIRTLFIEAYTIPTPSMERSLLVGDFLFVSKVNYGARTPMTPIAFPFAHHTMPVIGTKAYWDGVKLPYYRLPGLSDVKKGDVVVFNYPMEADSPYYRPVDKRENYIKRCQGAPGDTLRLINAQVYVNGKAAPNPPGEQTDYTVTTTGMDVNPEIYDQLEISNYDNVGAPTMTKGAAAQLKTYSNIKAVTPNIKPPGQADPFNPVFPASTPKYKLDPKNKDFDWNVDNYGPIIIPKKGWTVTLDSLTLPVYGRAIEVYEGNKLQIVNGKIFINDKETNTYTFKMNYYWMMGDNRHDSLDSRYWGFVPEDHIVGKALFVWMSWDSNASFLHKIRWSRLFMGIH</sequence>
<keyword evidence="6" id="KW-0812">Transmembrane</keyword>
<evidence type="ECO:0000256" key="3">
    <source>
        <dbReference type="ARBA" id="ARBA00013208"/>
    </source>
</evidence>
<comment type="caution">
    <text evidence="8">The sequence shown here is derived from an EMBL/GenBank/DDBJ whole genome shotgun (WGS) entry which is preliminary data.</text>
</comment>
<comment type="similarity">
    <text evidence="2 6">Belongs to the peptidase S26 family.</text>
</comment>
<keyword evidence="5 6" id="KW-0378">Hydrolase</keyword>
<reference evidence="9" key="1">
    <citation type="journal article" date="2019" name="Int. J. Syst. Evol. Microbiol.">
        <title>The Global Catalogue of Microorganisms (GCM) 10K type strain sequencing project: providing services to taxonomists for standard genome sequencing and annotation.</title>
        <authorList>
            <consortium name="The Broad Institute Genomics Platform"/>
            <consortium name="The Broad Institute Genome Sequencing Center for Infectious Disease"/>
            <person name="Wu L."/>
            <person name="Ma J."/>
        </authorList>
    </citation>
    <scope>NUCLEOTIDE SEQUENCE [LARGE SCALE GENOMIC DNA]</scope>
    <source>
        <strain evidence="9">CCUG 61484</strain>
    </source>
</reference>
<dbReference type="SUPFAM" id="SSF51306">
    <property type="entry name" value="LexA/Signal peptidase"/>
    <property type="match status" value="1"/>
</dbReference>
<organism evidence="8 9">
    <name type="scientific">Mucilaginibacter litoreus</name>
    <dbReference type="NCBI Taxonomy" id="1048221"/>
    <lineage>
        <taxon>Bacteria</taxon>
        <taxon>Pseudomonadati</taxon>
        <taxon>Bacteroidota</taxon>
        <taxon>Sphingobacteriia</taxon>
        <taxon>Sphingobacteriales</taxon>
        <taxon>Sphingobacteriaceae</taxon>
        <taxon>Mucilaginibacter</taxon>
    </lineage>
</organism>
<comment type="subcellular location">
    <subcellularLocation>
        <location evidence="6">Membrane</location>
        <topology evidence="6">Single-pass type II membrane protein</topology>
    </subcellularLocation>
</comment>
<dbReference type="InterPro" id="IPR000223">
    <property type="entry name" value="Pept_S26A_signal_pept_1"/>
</dbReference>
<dbReference type="NCBIfam" id="TIGR02227">
    <property type="entry name" value="sigpep_I_bact"/>
    <property type="match status" value="2"/>
</dbReference>
<dbReference type="InterPro" id="IPR019533">
    <property type="entry name" value="Peptidase_S26"/>
</dbReference>
<evidence type="ECO:0000256" key="6">
    <source>
        <dbReference type="RuleBase" id="RU362042"/>
    </source>
</evidence>
<dbReference type="CDD" id="cd06530">
    <property type="entry name" value="S26_SPase_I"/>
    <property type="match status" value="2"/>
</dbReference>
<dbReference type="PANTHER" id="PTHR43390">
    <property type="entry name" value="SIGNAL PEPTIDASE I"/>
    <property type="match status" value="1"/>
</dbReference>
<dbReference type="Gene3D" id="2.10.109.10">
    <property type="entry name" value="Umud Fragment, subunit A"/>
    <property type="match status" value="2"/>
</dbReference>
<dbReference type="GO" id="GO:0009003">
    <property type="term" value="F:signal peptidase activity"/>
    <property type="evidence" value="ECO:0007669"/>
    <property type="project" value="UniProtKB-EC"/>
</dbReference>
<evidence type="ECO:0000256" key="1">
    <source>
        <dbReference type="ARBA" id="ARBA00000677"/>
    </source>
</evidence>
<evidence type="ECO:0000313" key="8">
    <source>
        <dbReference type="EMBL" id="MFD0794785.1"/>
    </source>
</evidence>
<dbReference type="PRINTS" id="PR00727">
    <property type="entry name" value="LEADERPTASE"/>
</dbReference>
<evidence type="ECO:0000256" key="5">
    <source>
        <dbReference type="ARBA" id="ARBA00022801"/>
    </source>
</evidence>
<keyword evidence="6" id="KW-0645">Protease</keyword>
<feature type="domain" description="Peptidase S26" evidence="7">
    <location>
        <begin position="20"/>
        <end position="175"/>
    </location>
</feature>
<keyword evidence="6" id="KW-0472">Membrane</keyword>
<dbReference type="Pfam" id="PF10502">
    <property type="entry name" value="Peptidase_S26"/>
    <property type="match status" value="2"/>
</dbReference>
<evidence type="ECO:0000259" key="7">
    <source>
        <dbReference type="Pfam" id="PF10502"/>
    </source>
</evidence>